<feature type="compositionally biased region" description="Low complexity" evidence="1">
    <location>
        <begin position="645"/>
        <end position="656"/>
    </location>
</feature>
<feature type="compositionally biased region" description="Polar residues" evidence="1">
    <location>
        <begin position="1218"/>
        <end position="1237"/>
    </location>
</feature>
<feature type="compositionally biased region" description="Polar residues" evidence="1">
    <location>
        <begin position="910"/>
        <end position="922"/>
    </location>
</feature>
<feature type="compositionally biased region" description="Polar residues" evidence="1">
    <location>
        <begin position="615"/>
        <end position="644"/>
    </location>
</feature>
<feature type="compositionally biased region" description="Low complexity" evidence="1">
    <location>
        <begin position="1466"/>
        <end position="1485"/>
    </location>
</feature>
<feature type="compositionally biased region" description="Low complexity" evidence="1">
    <location>
        <begin position="702"/>
        <end position="712"/>
    </location>
</feature>
<feature type="compositionally biased region" description="Low complexity" evidence="1">
    <location>
        <begin position="1765"/>
        <end position="1801"/>
    </location>
</feature>
<feature type="compositionally biased region" description="Basic and acidic residues" evidence="1">
    <location>
        <begin position="196"/>
        <end position="211"/>
    </location>
</feature>
<comment type="caution">
    <text evidence="4">The sequence shown here is derived from an EMBL/GenBank/DDBJ whole genome shotgun (WGS) entry which is preliminary data.</text>
</comment>
<evidence type="ECO:0000256" key="1">
    <source>
        <dbReference type="SAM" id="MobiDB-lite"/>
    </source>
</evidence>
<feature type="compositionally biased region" description="Polar residues" evidence="1">
    <location>
        <begin position="1864"/>
        <end position="1878"/>
    </location>
</feature>
<feature type="compositionally biased region" description="Low complexity" evidence="1">
    <location>
        <begin position="1712"/>
        <end position="1731"/>
    </location>
</feature>
<feature type="compositionally biased region" description="Polar residues" evidence="1">
    <location>
        <begin position="1058"/>
        <end position="1070"/>
    </location>
</feature>
<dbReference type="Proteomes" id="UP001445076">
    <property type="component" value="Unassembled WGS sequence"/>
</dbReference>
<keyword evidence="2" id="KW-0732">Signal</keyword>
<feature type="region of interest" description="Disordered" evidence="1">
    <location>
        <begin position="1307"/>
        <end position="1569"/>
    </location>
</feature>
<feature type="compositionally biased region" description="Low complexity" evidence="1">
    <location>
        <begin position="955"/>
        <end position="967"/>
    </location>
</feature>
<sequence length="1979" mass="207376">MAGVTTVVVVLVIMVTRSALGDPSRRLNPTRPKAFDFAAEAESVVGELNDNFSCDGLEYGYYADQSHKCQVFHICMPVKTATGRILDTFQFSFFCPNRTRFSQDSRTCIDEARAFPCHKAHTLYDLNKNIGKRPNKRKKPVDPRVAVNGAHKFDSSAFSGAGGTKSSISTSEFLSSESSFSSNSGTSVSRQSSAEGDGKPDPLDSEFKIDEPVVFSSRPASTPGASFSSAASRGSSSESKFSSSAASTDQSGHRAIGLTTGNVGDFRTEHSKPASGSDGFNQFTSHTGVTEPILPPGAHTFSKESVNRQNVHPGGAHEPRVSTGNFGTSTTASAHAFSSSSHDFSGFSSSTSPATPAHFFFSTASPASAVRAGSDGQFTSTAPVGSFGPSIVSVSRRPISTSGQSSKASINSIGSFSFSSEGGVNNIQGSSIGFAQPSPANAHSLITAVHTENFKSVKSEDKTFHDQGSLFTGSHTHGAASGAGGEDSSSTTGRIRGSSLSSRGRSQSASGPGNLDNNRISTDSKERGSVSFSLGAPGSIGSSVASSTLTLKPVIPTRQPIHQPFSPTNQPAHQLLSPTHQPAHQPFSPTHQPSHQPLSHIHQPAHQPFSPTLPPTHQSVSFTQPTVFTTHQLSSPTRKSSSVHPSSTPLTSGSSTALQSPGSSAGVIRVGGETRSTSLHHPSTSIRRPSTSLQHPSTNVHPPSSSSVTIPTTTEYFDDNSYEVFITTETPFEAERNFNDARFYGPRDGFDSSLSRGSSFTGNSVLASTSSAGASGFTTSQNIRDSSDILRSTGSSSTHGSTASPRVRGSGSFQGSSVPVNGHGSGASAGVRGTTNTQGSRVFGTATVQGSTSSVSGHESTSFQESGSVSSDGHRTVSFQGFESTSASSSASSIGNESSRGSSRRSETANTSSFSGEASHSTIDGRGTLNFGKVNGQSESSGTQGSVSLGGPKESVSSSSGVRGSSRGTKKISTENDEVSVDMGHISAFHAARAAEAAMAEEAAAAIAAAKRGFSFTTEGTLDLHVFNVTRNRGKKKFQPSPFLLLSSQWTNQNIKSVNNNIPRGNQRLASTRGGSGTSRQVPSKANSLESPSVHQTASGTPGQADNAIDTSSKFASNSVNSFVGVSSVGGFQGTAAFSGEQKPSSSGLQTSNILTSSSSSGLRESTVDREPNFSLQIPSESSRVHGSSSSSDTQRLSPSTRIRGASLASKSRGPSRAQESFGAQGSSPVRGFNTSPGIRESSPFVNTQKTDTGFTAQHLVRTNSLGSTSVNGFNSNRMTSAVEEPKQNEDYYTTTEFESEFTTETSFLEESEAHDTLPTTYRPEISLSVDPSQTVSNVRSRALESQSSSSSLTSNSLTSVKNSRRRGRGRLTTSSTDPSSAPSVPEGPSQDISKDNTQPSKPTSRHHKTNNLPTTTQATPPVTVRAAGVQVTPFTPAGSRRRVTSSRGTTSQRLRDPQPDLVSEASVVSSDGGAEVAVGGEESSQSSGARKVVKKKIVINGRPGSRGSQEVDTTEISSSAPRPRGRHELGTPQASTPSPRPRGRHELGTPQVSTPATTNQEDEEKRKHQIALEALAKFNPALANARILSVRFIPKTKNKSEKSTTEDPKETATDTPPAVGSSRSINGQRRNSRRINDVATTTPATVTQSSRGTSRERLRPLAVRQPSVITTEAPATATPVPAPFQRSRNSNRRGSSRKETLPTNEVTTTPASASISDSSDSSFSNEFQSQRRGTVRTDHASSSRRRVLKKVTPLSHGNTPTVTNSDSASSPASSFSAASRSSSSRNSVSSSSDSSLSLSSITTEDNLSSTAENSGVSSGRNLRVVGTSIKSSVSRVSNNKDDALLSSESSSAASSSGTLSQSNRSTSHPGGSNNSRSPTRRVTRPNTINTPKKTSKEGATDDHSSTKSTHNPLTDVEIEALSALANVTTSVGSSPQESARVFPDILPEAEDDTRPRRINSRRTKNWTSRGRSRSESNS</sequence>
<feature type="compositionally biased region" description="Low complexity" evidence="1">
    <location>
        <begin position="472"/>
        <end position="511"/>
    </location>
</feature>
<feature type="region of interest" description="Disordered" evidence="1">
    <location>
        <begin position="1272"/>
        <end position="1291"/>
    </location>
</feature>
<feature type="compositionally biased region" description="Low complexity" evidence="1">
    <location>
        <begin position="1180"/>
        <end position="1192"/>
    </location>
</feature>
<dbReference type="GO" id="GO:0005576">
    <property type="term" value="C:extracellular region"/>
    <property type="evidence" value="ECO:0007669"/>
    <property type="project" value="InterPro"/>
</dbReference>
<feature type="compositionally biased region" description="Polar residues" evidence="1">
    <location>
        <begin position="863"/>
        <end position="882"/>
    </location>
</feature>
<feature type="signal peptide" evidence="2">
    <location>
        <begin position="1"/>
        <end position="21"/>
    </location>
</feature>
<feature type="compositionally biased region" description="Low complexity" evidence="1">
    <location>
        <begin position="225"/>
        <end position="247"/>
    </location>
</feature>
<feature type="region of interest" description="Disordered" evidence="1">
    <location>
        <begin position="308"/>
        <end position="333"/>
    </location>
</feature>
<feature type="chain" id="PRO_5043732446" description="Chitin-binding type-2 domain-containing protein" evidence="2">
    <location>
        <begin position="22"/>
        <end position="1979"/>
    </location>
</feature>
<dbReference type="PROSITE" id="PS50940">
    <property type="entry name" value="CHIT_BIND_II"/>
    <property type="match status" value="1"/>
</dbReference>
<feature type="compositionally biased region" description="Polar residues" evidence="1">
    <location>
        <begin position="1802"/>
        <end position="1821"/>
    </location>
</feature>
<proteinExistence type="predicted"/>
<feature type="compositionally biased region" description="Low complexity" evidence="1">
    <location>
        <begin position="176"/>
        <end position="189"/>
    </location>
</feature>
<feature type="compositionally biased region" description="Low complexity" evidence="1">
    <location>
        <begin position="1149"/>
        <end position="1165"/>
    </location>
</feature>
<feature type="compositionally biased region" description="Polar residues" evidence="1">
    <location>
        <begin position="1702"/>
        <end position="1711"/>
    </location>
</feature>
<feature type="compositionally biased region" description="Polar residues" evidence="1">
    <location>
        <begin position="565"/>
        <end position="597"/>
    </location>
</feature>
<feature type="compositionally biased region" description="Basic and acidic residues" evidence="1">
    <location>
        <begin position="1599"/>
        <end position="1613"/>
    </location>
</feature>
<feature type="compositionally biased region" description="Low complexity" evidence="1">
    <location>
        <begin position="792"/>
        <end position="804"/>
    </location>
</feature>
<feature type="region of interest" description="Disordered" evidence="1">
    <location>
        <begin position="1058"/>
        <end position="1110"/>
    </location>
</feature>
<feature type="region of interest" description="Disordered" evidence="1">
    <location>
        <begin position="1586"/>
        <end position="1916"/>
    </location>
</feature>
<feature type="compositionally biased region" description="Low complexity" evidence="1">
    <location>
        <begin position="1371"/>
        <end position="1385"/>
    </location>
</feature>
<dbReference type="EMBL" id="JARKIK010000032">
    <property type="protein sequence ID" value="KAK8740896.1"/>
    <property type="molecule type" value="Genomic_DNA"/>
</dbReference>
<feature type="compositionally biased region" description="Polar residues" evidence="1">
    <location>
        <begin position="1330"/>
        <end position="1340"/>
    </location>
</feature>
<feature type="compositionally biased region" description="Polar residues" evidence="1">
    <location>
        <begin position="1829"/>
        <end position="1838"/>
    </location>
</feature>
<feature type="region of interest" description="Disordered" evidence="1">
    <location>
        <begin position="459"/>
        <end position="544"/>
    </location>
</feature>
<feature type="region of interest" description="Disordered" evidence="1">
    <location>
        <begin position="176"/>
        <end position="291"/>
    </location>
</feature>
<feature type="compositionally biased region" description="Polar residues" evidence="1">
    <location>
        <begin position="278"/>
        <end position="288"/>
    </location>
</feature>
<feature type="compositionally biased region" description="Polar residues" evidence="1">
    <location>
        <begin position="1078"/>
        <end position="1110"/>
    </location>
</feature>
<protein>
    <recommendedName>
        <fullName evidence="3">Chitin-binding type-2 domain-containing protein</fullName>
    </recommendedName>
</protein>
<feature type="compositionally biased region" description="Polar residues" evidence="1">
    <location>
        <begin position="674"/>
        <end position="701"/>
    </location>
</feature>
<feature type="region of interest" description="Disordered" evidence="1">
    <location>
        <begin position="769"/>
        <end position="978"/>
    </location>
</feature>
<feature type="compositionally biased region" description="Polar residues" evidence="1">
    <location>
        <begin position="1551"/>
        <end position="1560"/>
    </location>
</feature>
<feature type="compositionally biased region" description="Low complexity" evidence="1">
    <location>
        <begin position="1346"/>
        <end position="1362"/>
    </location>
</feature>
<feature type="compositionally biased region" description="Low complexity" evidence="1">
    <location>
        <begin position="769"/>
        <end position="780"/>
    </location>
</feature>
<feature type="compositionally biased region" description="Low complexity" evidence="1">
    <location>
        <begin position="1671"/>
        <end position="1680"/>
    </location>
</feature>
<dbReference type="InterPro" id="IPR002557">
    <property type="entry name" value="Chitin-bd_dom"/>
</dbReference>
<gene>
    <name evidence="4" type="ORF">OTU49_002757</name>
</gene>
<feature type="region of interest" description="Disordered" evidence="1">
    <location>
        <begin position="1929"/>
        <end position="1979"/>
    </location>
</feature>
<keyword evidence="5" id="KW-1185">Reference proteome</keyword>
<reference evidence="4 5" key="1">
    <citation type="journal article" date="2024" name="BMC Genomics">
        <title>Genome assembly of redclaw crayfish (Cherax quadricarinatus) provides insights into its immune adaptation and hypoxia tolerance.</title>
        <authorList>
            <person name="Liu Z."/>
            <person name="Zheng J."/>
            <person name="Li H."/>
            <person name="Fang K."/>
            <person name="Wang S."/>
            <person name="He J."/>
            <person name="Zhou D."/>
            <person name="Weng S."/>
            <person name="Chi M."/>
            <person name="Gu Z."/>
            <person name="He J."/>
            <person name="Li F."/>
            <person name="Wang M."/>
        </authorList>
    </citation>
    <scope>NUCLEOTIDE SEQUENCE [LARGE SCALE GENOMIC DNA]</scope>
    <source>
        <strain evidence="4">ZL_2023a</strain>
    </source>
</reference>
<evidence type="ECO:0000313" key="4">
    <source>
        <dbReference type="EMBL" id="KAK8740896.1"/>
    </source>
</evidence>
<accession>A0AAW0XMB1</accession>
<feature type="compositionally biased region" description="Low complexity" evidence="1">
    <location>
        <begin position="883"/>
        <end position="901"/>
    </location>
</feature>
<feature type="compositionally biased region" description="Low complexity" evidence="1">
    <location>
        <begin position="850"/>
        <end position="862"/>
    </location>
</feature>
<organism evidence="4 5">
    <name type="scientific">Cherax quadricarinatus</name>
    <name type="common">Australian red claw crayfish</name>
    <dbReference type="NCBI Taxonomy" id="27406"/>
    <lineage>
        <taxon>Eukaryota</taxon>
        <taxon>Metazoa</taxon>
        <taxon>Ecdysozoa</taxon>
        <taxon>Arthropoda</taxon>
        <taxon>Crustacea</taxon>
        <taxon>Multicrustacea</taxon>
        <taxon>Malacostraca</taxon>
        <taxon>Eumalacostraca</taxon>
        <taxon>Eucarida</taxon>
        <taxon>Decapoda</taxon>
        <taxon>Pleocyemata</taxon>
        <taxon>Astacidea</taxon>
        <taxon>Parastacoidea</taxon>
        <taxon>Parastacidae</taxon>
        <taxon>Cherax</taxon>
    </lineage>
</organism>
<feature type="compositionally biased region" description="Low complexity" evidence="1">
    <location>
        <begin position="1845"/>
        <end position="1863"/>
    </location>
</feature>
<feature type="compositionally biased region" description="Polar residues" evidence="1">
    <location>
        <begin position="1639"/>
        <end position="1653"/>
    </location>
</feature>
<feature type="domain" description="Chitin-binding type-2" evidence="3">
    <location>
        <begin position="51"/>
        <end position="119"/>
    </location>
</feature>
<dbReference type="GO" id="GO:0008061">
    <property type="term" value="F:chitin binding"/>
    <property type="evidence" value="ECO:0007669"/>
    <property type="project" value="InterPro"/>
</dbReference>
<feature type="region of interest" description="Disordered" evidence="1">
    <location>
        <begin position="1138"/>
        <end position="1248"/>
    </location>
</feature>
<feature type="compositionally biased region" description="Polar residues" evidence="1">
    <location>
        <begin position="1966"/>
        <end position="1979"/>
    </location>
</feature>
<name>A0AAW0XMB1_CHEQU</name>
<feature type="compositionally biased region" description="Polar residues" evidence="1">
    <location>
        <begin position="1507"/>
        <end position="1521"/>
    </location>
</feature>
<feature type="compositionally biased region" description="Low complexity" evidence="1">
    <location>
        <begin position="1414"/>
        <end position="1428"/>
    </location>
</feature>
<evidence type="ECO:0000256" key="2">
    <source>
        <dbReference type="SAM" id="SignalP"/>
    </source>
</evidence>
<feature type="compositionally biased region" description="Polar residues" evidence="1">
    <location>
        <begin position="935"/>
        <end position="947"/>
    </location>
</feature>
<evidence type="ECO:0000313" key="5">
    <source>
        <dbReference type="Proteomes" id="UP001445076"/>
    </source>
</evidence>
<feature type="compositionally biased region" description="Basic and acidic residues" evidence="1">
    <location>
        <begin position="1895"/>
        <end position="1906"/>
    </location>
</feature>
<evidence type="ECO:0000259" key="3">
    <source>
        <dbReference type="PROSITE" id="PS50940"/>
    </source>
</evidence>
<feature type="compositionally biased region" description="Polar residues" evidence="1">
    <location>
        <begin position="1929"/>
        <end position="1938"/>
    </location>
</feature>
<feature type="region of interest" description="Disordered" evidence="1">
    <location>
        <begin position="558"/>
        <end position="712"/>
    </location>
</feature>